<evidence type="ECO:0000313" key="3">
    <source>
        <dbReference type="Proteomes" id="UP000676409"/>
    </source>
</evidence>
<feature type="domain" description="BON" evidence="1">
    <location>
        <begin position="1"/>
        <end position="68"/>
    </location>
</feature>
<dbReference type="Proteomes" id="UP000676409">
    <property type="component" value="Chromosome"/>
</dbReference>
<evidence type="ECO:0000313" key="2">
    <source>
        <dbReference type="EMBL" id="QUD86893.1"/>
    </source>
</evidence>
<dbReference type="EMBL" id="CP073078">
    <property type="protein sequence ID" value="QUD86893.1"/>
    <property type="molecule type" value="Genomic_DNA"/>
</dbReference>
<evidence type="ECO:0000259" key="1">
    <source>
        <dbReference type="PROSITE" id="PS50914"/>
    </source>
</evidence>
<dbReference type="Pfam" id="PF04972">
    <property type="entry name" value="BON"/>
    <property type="match status" value="2"/>
</dbReference>
<dbReference type="AlphaFoldDB" id="A0A975FWQ8"/>
<sequence length="151" mass="16333">MSEQSLEEKARRVVEGLGHGAPVSVSVLDAVATLSGQVPDEETRHRIEQGLLQLADVRNVRNHLEIAPPGGPLRSQLLTLLEREGVALPSLQVQAQEGLIVLTGRADHWFDRDAAERLAWTLGGVRDVRNEITLPEGAATPENGDDEGLPD</sequence>
<accession>A0A975FWQ8</accession>
<proteinExistence type="predicted"/>
<keyword evidence="3" id="KW-1185">Reference proteome</keyword>
<dbReference type="Gene3D" id="3.30.1340.30">
    <property type="match status" value="2"/>
</dbReference>
<reference evidence="2" key="1">
    <citation type="submission" date="2021-04" db="EMBL/GenBank/DDBJ databases">
        <title>The complete genome sequence of Caulobacter sp. S6.</title>
        <authorList>
            <person name="Tang Y."/>
            <person name="Ouyang W."/>
            <person name="Liu Q."/>
            <person name="Huang B."/>
            <person name="Guo Z."/>
            <person name="Lei P."/>
        </authorList>
    </citation>
    <scope>NUCLEOTIDE SEQUENCE</scope>
    <source>
        <strain evidence="2">S6</strain>
    </source>
</reference>
<dbReference type="KEGG" id="caul:KCG34_17700"/>
<dbReference type="PROSITE" id="PS50914">
    <property type="entry name" value="BON"/>
    <property type="match status" value="2"/>
</dbReference>
<organism evidence="2 3">
    <name type="scientific">Phenylobacterium montanum</name>
    <dbReference type="NCBI Taxonomy" id="2823693"/>
    <lineage>
        <taxon>Bacteria</taxon>
        <taxon>Pseudomonadati</taxon>
        <taxon>Pseudomonadota</taxon>
        <taxon>Alphaproteobacteria</taxon>
        <taxon>Caulobacterales</taxon>
        <taxon>Caulobacteraceae</taxon>
        <taxon>Phenylobacterium</taxon>
    </lineage>
</organism>
<protein>
    <submittedName>
        <fullName evidence="2">BON domain-containing protein</fullName>
    </submittedName>
</protein>
<gene>
    <name evidence="2" type="ORF">KCG34_17700</name>
</gene>
<dbReference type="InterPro" id="IPR007055">
    <property type="entry name" value="BON_dom"/>
</dbReference>
<feature type="domain" description="BON" evidence="1">
    <location>
        <begin position="69"/>
        <end position="136"/>
    </location>
</feature>
<name>A0A975FWQ8_9CAUL</name>
<dbReference type="RefSeq" id="WP_211936945.1">
    <property type="nucleotide sequence ID" value="NZ_CP073078.1"/>
</dbReference>